<feature type="binding site" evidence="5">
    <location>
        <position position="83"/>
    </location>
    <ligand>
        <name>Zn(2+)</name>
        <dbReference type="ChEBI" id="CHEBI:29105"/>
    </ligand>
</feature>
<dbReference type="PANTHER" id="PTHR20855">
    <property type="entry name" value="ADIPOR/PROGESTIN RECEPTOR-RELATED"/>
    <property type="match status" value="1"/>
</dbReference>
<evidence type="ECO:0000256" key="2">
    <source>
        <dbReference type="ARBA" id="ARBA00022692"/>
    </source>
</evidence>
<gene>
    <name evidence="7" type="ORF">GCM10011600_19320</name>
</gene>
<keyword evidence="2 6" id="KW-0812">Transmembrane</keyword>
<dbReference type="EMBL" id="BNAI01000003">
    <property type="protein sequence ID" value="GHF18513.1"/>
    <property type="molecule type" value="Genomic_DNA"/>
</dbReference>
<feature type="binding site" evidence="5">
    <location>
        <position position="211"/>
    </location>
    <ligand>
        <name>Zn(2+)</name>
        <dbReference type="ChEBI" id="CHEBI:29105"/>
    </ligand>
</feature>
<sequence>MTAPRTQAGDDIPNIPLLEDAIAHPEVEGKPTWRGWIHAGTAPLAVAAGIVLIVLAEGAAAKASAAIFMASSILLFGVSAVYHRFNWSPKVKAVFRRLDHANIFVLIAGTYTPLAINALTVDKGLVLLIAVWVGALLGIIFRVFWVNAPRWSYVPLYVGLGWAAVFYAVDLVQFNAVAMLLVLIGGLSYTAGALFYGFKRPNPWPGTFGFHELFHTCTVIAFLCHWTAILLIVRAPLGW</sequence>
<dbReference type="AlphaFoldDB" id="A0A8J3GRI4"/>
<keyword evidence="4 6" id="KW-0472">Membrane</keyword>
<feature type="binding site" evidence="5">
    <location>
        <position position="215"/>
    </location>
    <ligand>
        <name>Zn(2+)</name>
        <dbReference type="ChEBI" id="CHEBI:29105"/>
    </ligand>
</feature>
<keyword evidence="5" id="KW-0862">Zinc</keyword>
<proteinExistence type="predicted"/>
<reference evidence="7" key="1">
    <citation type="journal article" date="2014" name="Int. J. Syst. Evol. Microbiol.">
        <title>Complete genome sequence of Corynebacterium casei LMG S-19264T (=DSM 44701T), isolated from a smear-ripened cheese.</title>
        <authorList>
            <consortium name="US DOE Joint Genome Institute (JGI-PGF)"/>
            <person name="Walter F."/>
            <person name="Albersmeier A."/>
            <person name="Kalinowski J."/>
            <person name="Ruckert C."/>
        </authorList>
    </citation>
    <scope>NUCLEOTIDE SEQUENCE</scope>
    <source>
        <strain evidence="7">CGMCC 1.16548</strain>
    </source>
</reference>
<comment type="caution">
    <text evidence="7">The sequence shown here is derived from an EMBL/GenBank/DDBJ whole genome shotgun (WGS) entry which is preliminary data.</text>
</comment>
<dbReference type="Pfam" id="PF03006">
    <property type="entry name" value="HlyIII"/>
    <property type="match status" value="1"/>
</dbReference>
<dbReference type="GO" id="GO:0003677">
    <property type="term" value="F:DNA binding"/>
    <property type="evidence" value="ECO:0007669"/>
    <property type="project" value="UniProtKB-KW"/>
</dbReference>
<evidence type="ECO:0000256" key="4">
    <source>
        <dbReference type="ARBA" id="ARBA00023136"/>
    </source>
</evidence>
<evidence type="ECO:0000256" key="3">
    <source>
        <dbReference type="ARBA" id="ARBA00022989"/>
    </source>
</evidence>
<reference evidence="7" key="2">
    <citation type="submission" date="2020-09" db="EMBL/GenBank/DDBJ databases">
        <authorList>
            <person name="Sun Q."/>
            <person name="Zhou Y."/>
        </authorList>
    </citation>
    <scope>NUCLEOTIDE SEQUENCE</scope>
    <source>
        <strain evidence="7">CGMCC 1.16548</strain>
    </source>
</reference>
<keyword evidence="5" id="KW-0479">Metal-binding</keyword>
<evidence type="ECO:0000313" key="8">
    <source>
        <dbReference type="Proteomes" id="UP000617531"/>
    </source>
</evidence>
<dbReference type="GO" id="GO:0016020">
    <property type="term" value="C:membrane"/>
    <property type="evidence" value="ECO:0007669"/>
    <property type="project" value="UniProtKB-SubCell"/>
</dbReference>
<feature type="transmembrane region" description="Helical" evidence="6">
    <location>
        <begin position="63"/>
        <end position="82"/>
    </location>
</feature>
<dbReference type="RefSeq" id="WP_191283275.1">
    <property type="nucleotide sequence ID" value="NZ_BNAI01000003.1"/>
</dbReference>
<evidence type="ECO:0000256" key="5">
    <source>
        <dbReference type="PIRSR" id="PIRSR604254-1"/>
    </source>
</evidence>
<dbReference type="Proteomes" id="UP000617531">
    <property type="component" value="Unassembled WGS sequence"/>
</dbReference>
<evidence type="ECO:0000313" key="7">
    <source>
        <dbReference type="EMBL" id="GHF18513.1"/>
    </source>
</evidence>
<dbReference type="PANTHER" id="PTHR20855:SF3">
    <property type="entry name" value="LD03007P"/>
    <property type="match status" value="1"/>
</dbReference>
<organism evidence="7 8">
    <name type="scientific">Pseudolysinimonas yzui</name>
    <dbReference type="NCBI Taxonomy" id="2708254"/>
    <lineage>
        <taxon>Bacteria</taxon>
        <taxon>Bacillati</taxon>
        <taxon>Actinomycetota</taxon>
        <taxon>Actinomycetes</taxon>
        <taxon>Micrococcales</taxon>
        <taxon>Microbacteriaceae</taxon>
        <taxon>Pseudolysinimonas</taxon>
    </lineage>
</organism>
<feature type="transmembrane region" description="Helical" evidence="6">
    <location>
        <begin position="176"/>
        <end position="198"/>
    </location>
</feature>
<comment type="subcellular location">
    <subcellularLocation>
        <location evidence="1">Membrane</location>
        <topology evidence="1">Multi-pass membrane protein</topology>
    </subcellularLocation>
</comment>
<evidence type="ECO:0000256" key="6">
    <source>
        <dbReference type="SAM" id="Phobius"/>
    </source>
</evidence>
<feature type="transmembrane region" description="Helical" evidence="6">
    <location>
        <begin position="102"/>
        <end position="119"/>
    </location>
</feature>
<evidence type="ECO:0000256" key="1">
    <source>
        <dbReference type="ARBA" id="ARBA00004141"/>
    </source>
</evidence>
<name>A0A8J3GRI4_9MICO</name>
<dbReference type="GO" id="GO:0046872">
    <property type="term" value="F:metal ion binding"/>
    <property type="evidence" value="ECO:0007669"/>
    <property type="project" value="UniProtKB-KW"/>
</dbReference>
<feature type="transmembrane region" description="Helical" evidence="6">
    <location>
        <begin position="213"/>
        <end position="233"/>
    </location>
</feature>
<keyword evidence="3 6" id="KW-1133">Transmembrane helix</keyword>
<accession>A0A8J3GRI4</accession>
<protein>
    <submittedName>
        <fullName evidence="7">DNA-binding protein</fullName>
    </submittedName>
</protein>
<feature type="transmembrane region" description="Helical" evidence="6">
    <location>
        <begin position="151"/>
        <end position="169"/>
    </location>
</feature>
<keyword evidence="8" id="KW-1185">Reference proteome</keyword>
<feature type="transmembrane region" description="Helical" evidence="6">
    <location>
        <begin position="35"/>
        <end position="56"/>
    </location>
</feature>
<feature type="transmembrane region" description="Helical" evidence="6">
    <location>
        <begin position="126"/>
        <end position="145"/>
    </location>
</feature>
<dbReference type="InterPro" id="IPR004254">
    <property type="entry name" value="AdipoR/HlyIII-related"/>
</dbReference>
<keyword evidence="7" id="KW-0238">DNA-binding</keyword>